<name>A0A099D965_9ACTN</name>
<reference evidence="2 5" key="2">
    <citation type="submission" date="2017-08" db="EMBL/GenBank/DDBJ databases">
        <title>The complete genome sequence of moderately halophilic actinomycete Actinopolyspora erythraea YIM 90600, the producer of novel erythromycin, novel actinopolysporins A-C and tubercidin.</title>
        <authorList>
            <person name="Yin M."/>
            <person name="Tang S."/>
        </authorList>
    </citation>
    <scope>NUCLEOTIDE SEQUENCE [LARGE SCALE GENOMIC DNA]</scope>
    <source>
        <strain evidence="2 5">YIM 90600</strain>
    </source>
</reference>
<organism evidence="2 5">
    <name type="scientific">Actinopolyspora erythraea</name>
    <dbReference type="NCBI Taxonomy" id="414996"/>
    <lineage>
        <taxon>Bacteria</taxon>
        <taxon>Bacillati</taxon>
        <taxon>Actinomycetota</taxon>
        <taxon>Actinomycetes</taxon>
        <taxon>Actinopolysporales</taxon>
        <taxon>Actinopolysporaceae</taxon>
        <taxon>Actinopolyspora</taxon>
    </lineage>
</organism>
<dbReference type="AlphaFoldDB" id="A0A099D965"/>
<protein>
    <submittedName>
        <fullName evidence="2">Uncharacterized protein</fullName>
    </submittedName>
</protein>
<dbReference type="eggNOG" id="ENOG5030T9Q">
    <property type="taxonomic scope" value="Bacteria"/>
</dbReference>
<reference evidence="3 4" key="1">
    <citation type="journal article" date="2014" name="PLoS ONE">
        <title>Identification and Characterization of a New Erythromycin Biosynthetic Gene Cluster in Actinopolyspora erythraea YIM90600, a Novel Erythronolide-Producing Halophilic Actinomycete Isolated from Salt Field.</title>
        <authorList>
            <person name="Chen D."/>
            <person name="Feng J."/>
            <person name="Huang L."/>
            <person name="Zhang Q."/>
            <person name="Wu J."/>
            <person name="Zhu X."/>
            <person name="Duan Y."/>
            <person name="Xu Z."/>
        </authorList>
    </citation>
    <scope>NUCLEOTIDE SEQUENCE [LARGE SCALE GENOMIC DNA]</scope>
    <source>
        <strain evidence="3 4">YIM90600</strain>
    </source>
</reference>
<feature type="region of interest" description="Disordered" evidence="1">
    <location>
        <begin position="55"/>
        <end position="80"/>
    </location>
</feature>
<proteinExistence type="predicted"/>
<dbReference type="RefSeq" id="WP_043570359.1">
    <property type="nucleotide sequence ID" value="NZ_CP022752.1"/>
</dbReference>
<gene>
    <name evidence="2" type="ORF">CDG81_20080</name>
    <name evidence="3" type="ORF">IL38_04805</name>
</gene>
<dbReference type="EMBL" id="CP022752">
    <property type="protein sequence ID" value="ASU80186.1"/>
    <property type="molecule type" value="Genomic_DNA"/>
</dbReference>
<dbReference type="EMBL" id="JPMV01000011">
    <property type="protein sequence ID" value="KGI82446.1"/>
    <property type="molecule type" value="Genomic_DNA"/>
</dbReference>
<keyword evidence="4" id="KW-1185">Reference proteome</keyword>
<accession>A0A099D965</accession>
<evidence type="ECO:0000313" key="4">
    <source>
        <dbReference type="Proteomes" id="UP000029737"/>
    </source>
</evidence>
<dbReference type="Proteomes" id="UP000029737">
    <property type="component" value="Unassembled WGS sequence"/>
</dbReference>
<dbReference type="HOGENOM" id="CLU_195018_0_0_11"/>
<sequence length="80" mass="8588">MSSPHAEIAILARRCEWLMSDAAFALGWRRYSPAQCRDAAAALEEFATALRQHAETLPAGELPGHEPNGRAAPVEGDSDA</sequence>
<evidence type="ECO:0000313" key="5">
    <source>
        <dbReference type="Proteomes" id="UP000215043"/>
    </source>
</evidence>
<evidence type="ECO:0000313" key="2">
    <source>
        <dbReference type="EMBL" id="ASU80186.1"/>
    </source>
</evidence>
<evidence type="ECO:0000256" key="1">
    <source>
        <dbReference type="SAM" id="MobiDB-lite"/>
    </source>
</evidence>
<evidence type="ECO:0000313" key="3">
    <source>
        <dbReference type="EMBL" id="KGI82446.1"/>
    </source>
</evidence>
<dbReference type="KEGG" id="aey:CDG81_20080"/>
<dbReference type="OrthoDB" id="5195967at2"/>
<dbReference type="Proteomes" id="UP000215043">
    <property type="component" value="Chromosome"/>
</dbReference>